<proteinExistence type="predicted"/>
<dbReference type="EMBL" id="CAJVCH010195071">
    <property type="protein sequence ID" value="CAG7730474.1"/>
    <property type="molecule type" value="Genomic_DNA"/>
</dbReference>
<sequence length="80" mass="9111">MNEKIYESESGSSTCYCNQEMFPLLPPQLQSSDSFVSICVQTWWRPVDLPIPALDQVWMHKGHPRTPNIFCLSGTHSLSL</sequence>
<reference evidence="1" key="1">
    <citation type="submission" date="2021-06" db="EMBL/GenBank/DDBJ databases">
        <authorList>
            <person name="Hodson N. C."/>
            <person name="Mongue J. A."/>
            <person name="Jaron S. K."/>
        </authorList>
    </citation>
    <scope>NUCLEOTIDE SEQUENCE</scope>
</reference>
<gene>
    <name evidence="1" type="ORF">AFUS01_LOCUS19117</name>
</gene>
<dbReference type="Proteomes" id="UP000708208">
    <property type="component" value="Unassembled WGS sequence"/>
</dbReference>
<organism evidence="1 2">
    <name type="scientific">Allacma fusca</name>
    <dbReference type="NCBI Taxonomy" id="39272"/>
    <lineage>
        <taxon>Eukaryota</taxon>
        <taxon>Metazoa</taxon>
        <taxon>Ecdysozoa</taxon>
        <taxon>Arthropoda</taxon>
        <taxon>Hexapoda</taxon>
        <taxon>Collembola</taxon>
        <taxon>Symphypleona</taxon>
        <taxon>Sminthuridae</taxon>
        <taxon>Allacma</taxon>
    </lineage>
</organism>
<keyword evidence="2" id="KW-1185">Reference proteome</keyword>
<evidence type="ECO:0000313" key="2">
    <source>
        <dbReference type="Proteomes" id="UP000708208"/>
    </source>
</evidence>
<dbReference type="AlphaFoldDB" id="A0A8J2P489"/>
<evidence type="ECO:0000313" key="1">
    <source>
        <dbReference type="EMBL" id="CAG7730474.1"/>
    </source>
</evidence>
<comment type="caution">
    <text evidence="1">The sequence shown here is derived from an EMBL/GenBank/DDBJ whole genome shotgun (WGS) entry which is preliminary data.</text>
</comment>
<protein>
    <submittedName>
        <fullName evidence="1">Uncharacterized protein</fullName>
    </submittedName>
</protein>
<accession>A0A8J2P489</accession>
<name>A0A8J2P489_9HEXA</name>